<feature type="compositionally biased region" description="Low complexity" evidence="1">
    <location>
        <begin position="944"/>
        <end position="962"/>
    </location>
</feature>
<evidence type="ECO:0000313" key="3">
    <source>
        <dbReference type="Proteomes" id="UP000070444"/>
    </source>
</evidence>
<organism evidence="2 3">
    <name type="scientific">Conidiobolus coronatus (strain ATCC 28846 / CBS 209.66 / NRRL 28638)</name>
    <name type="common">Delacroixia coronata</name>
    <dbReference type="NCBI Taxonomy" id="796925"/>
    <lineage>
        <taxon>Eukaryota</taxon>
        <taxon>Fungi</taxon>
        <taxon>Fungi incertae sedis</taxon>
        <taxon>Zoopagomycota</taxon>
        <taxon>Entomophthoromycotina</taxon>
        <taxon>Entomophthoromycetes</taxon>
        <taxon>Entomophthorales</taxon>
        <taxon>Ancylistaceae</taxon>
        <taxon>Conidiobolus</taxon>
    </lineage>
</organism>
<proteinExistence type="predicted"/>
<dbReference type="InterPro" id="IPR015943">
    <property type="entry name" value="WD40/YVTN_repeat-like_dom_sf"/>
</dbReference>
<dbReference type="EMBL" id="KQ964544">
    <property type="protein sequence ID" value="KXN69207.1"/>
    <property type="molecule type" value="Genomic_DNA"/>
</dbReference>
<feature type="compositionally biased region" description="Basic and acidic residues" evidence="1">
    <location>
        <begin position="548"/>
        <end position="570"/>
    </location>
</feature>
<feature type="compositionally biased region" description="Acidic residues" evidence="1">
    <location>
        <begin position="606"/>
        <end position="615"/>
    </location>
</feature>
<accession>A0A137P2E8</accession>
<reference evidence="2 3" key="1">
    <citation type="journal article" date="2015" name="Genome Biol. Evol.">
        <title>Phylogenomic analyses indicate that early fungi evolved digesting cell walls of algal ancestors of land plants.</title>
        <authorList>
            <person name="Chang Y."/>
            <person name="Wang S."/>
            <person name="Sekimoto S."/>
            <person name="Aerts A.L."/>
            <person name="Choi C."/>
            <person name="Clum A."/>
            <person name="LaButti K.M."/>
            <person name="Lindquist E.A."/>
            <person name="Yee Ngan C."/>
            <person name="Ohm R.A."/>
            <person name="Salamov A.A."/>
            <person name="Grigoriev I.V."/>
            <person name="Spatafora J.W."/>
            <person name="Berbee M.L."/>
        </authorList>
    </citation>
    <scope>NUCLEOTIDE SEQUENCE [LARGE SCALE GENOMIC DNA]</scope>
    <source>
        <strain evidence="2 3">NRRL 28638</strain>
    </source>
</reference>
<dbReference type="AlphaFoldDB" id="A0A137P2E8"/>
<dbReference type="SUPFAM" id="SSF117289">
    <property type="entry name" value="Nucleoporin domain"/>
    <property type="match status" value="1"/>
</dbReference>
<feature type="compositionally biased region" description="Basic and acidic residues" evidence="1">
    <location>
        <begin position="592"/>
        <end position="601"/>
    </location>
</feature>
<feature type="region of interest" description="Disordered" evidence="1">
    <location>
        <begin position="516"/>
        <end position="570"/>
    </location>
</feature>
<dbReference type="Gene3D" id="2.130.10.10">
    <property type="entry name" value="YVTN repeat-like/Quinoprotein amine dehydrogenase"/>
    <property type="match status" value="1"/>
</dbReference>
<gene>
    <name evidence="2" type="ORF">CONCODRAFT_71678</name>
</gene>
<dbReference type="Proteomes" id="UP000070444">
    <property type="component" value="Unassembled WGS sequence"/>
</dbReference>
<evidence type="ECO:0000256" key="1">
    <source>
        <dbReference type="SAM" id="MobiDB-lite"/>
    </source>
</evidence>
<feature type="region of interest" description="Disordered" evidence="1">
    <location>
        <begin position="943"/>
        <end position="962"/>
    </location>
</feature>
<dbReference type="OMA" id="GPKVPIN"/>
<sequence length="962" mass="108868">MKSNKGEIEEEQLEELNFWRLSKDCNLQITPISKPEPNDEDLKSASFAESGYTPNSLLAISQDKRLIAMGNTKGFSLFSTTEFYSKLRQADGSVKQAYPSIWVHTRRGIPSHIKFFPDNERLLVVVRSYIQIYQISDILEKNHDATPIKEVDFKCESITKLAINHSTQDTRILVVFDGESVQLLDQELNYRLIDSPKGAAVGFIEGDEDHFCIGYEDGSIKKHKTNGDEVFSFPLPIDIQATKAQLVEFQFVSSKYMVSLHYSSDEDAYWFTLSVINDDEITYFSSDTLIWPPTEGSALDQQFYISEIPNVLPNDSQLFVLNFSCYDSSKYLKIDTKDGIQVTDISPNEKFAISHPVIEFNNDAESYPIGQILDLSVQGRIPNPGEDSDKDFSPRPILTILNNYGQCYSYDIIYEPNLKDESYTYKMADSVDYFTESNKGELSNIIWGHEIPDSGFQEALELSAPTTPISTANELEQGFTGNAAEQTAPKLTSQLTKESDYSLVSSNDDIADLSQVSDHKTEIGSIDKKPATFESIKEETTIESTKQSQDKPKEETSATNFTKDKAKEDSKPIILPTKKEIPKVTPTFKASEPLEKLKEEPVANQEDSDEDEDEVEPVKLEFEWPSLPSYPARPESPKLKETKEQVTTMIINLFKDKFNDKLKSTRTSLNSSGEQIMNFRDSSLSSTVSIGESELQDVTQWKQCLNKLIEAVKLKKANSSEWINQVTDAYNGWKQLNSFNQHIKEIKDDEKSTQIQLHKLTPQQIRDYSKMSDWNQSCNHLVNQLEELFAKIGDTRSDYEKVPTLEQINTVMNSIESSIQTTRNSLTSQLVQIESLQSEIIQSNNKYLPHYFIPNQTSASSSSKESNLDSVQISEAGKKLAQQRKSKLEFNAQLLEVMQKHKPQWRKPMIKHSLTQPSVSSQIPGNIKSHTFGSDELKDEMFASTNSLRQSSGSQSISNESI</sequence>
<feature type="region of interest" description="Disordered" evidence="1">
    <location>
        <begin position="585"/>
        <end position="616"/>
    </location>
</feature>
<feature type="compositionally biased region" description="Basic and acidic residues" evidence="1">
    <location>
        <begin position="517"/>
        <end position="540"/>
    </location>
</feature>
<dbReference type="GO" id="GO:0005634">
    <property type="term" value="C:nucleus"/>
    <property type="evidence" value="ECO:0007669"/>
    <property type="project" value="UniProtKB-SubCell"/>
</dbReference>
<name>A0A137P2E8_CONC2</name>
<protein>
    <submittedName>
        <fullName evidence="2">Uncharacterized protein</fullName>
    </submittedName>
</protein>
<evidence type="ECO:0000313" key="2">
    <source>
        <dbReference type="EMBL" id="KXN69207.1"/>
    </source>
</evidence>
<keyword evidence="3" id="KW-1185">Reference proteome</keyword>